<accession>A0AAV0AQC8</accession>
<evidence type="ECO:0000313" key="1">
    <source>
        <dbReference type="EMBL" id="CAH7671390.1"/>
    </source>
</evidence>
<reference evidence="1" key="1">
    <citation type="submission" date="2022-06" db="EMBL/GenBank/DDBJ databases">
        <authorList>
            <consortium name="SYNGENTA / RWTH Aachen University"/>
        </authorList>
    </citation>
    <scope>NUCLEOTIDE SEQUENCE</scope>
</reference>
<sequence length="61" mass="6469">MLFSPGAMLAPGIPHIFPTTGDGILSALEQIYPSAPIAALAYLHICYLLEQKSAPTLIDSQ</sequence>
<protein>
    <submittedName>
        <fullName evidence="1">Uncharacterized protein</fullName>
    </submittedName>
</protein>
<organism evidence="1 2">
    <name type="scientific">Phakopsora pachyrhizi</name>
    <name type="common">Asian soybean rust disease fungus</name>
    <dbReference type="NCBI Taxonomy" id="170000"/>
    <lineage>
        <taxon>Eukaryota</taxon>
        <taxon>Fungi</taxon>
        <taxon>Dikarya</taxon>
        <taxon>Basidiomycota</taxon>
        <taxon>Pucciniomycotina</taxon>
        <taxon>Pucciniomycetes</taxon>
        <taxon>Pucciniales</taxon>
        <taxon>Phakopsoraceae</taxon>
        <taxon>Phakopsora</taxon>
    </lineage>
</organism>
<proteinExistence type="predicted"/>
<name>A0AAV0AQC8_PHAPC</name>
<dbReference type="Proteomes" id="UP001153365">
    <property type="component" value="Unassembled WGS sequence"/>
</dbReference>
<gene>
    <name evidence="1" type="ORF">PPACK8108_LOCUS6164</name>
</gene>
<dbReference type="EMBL" id="CALTRL010001177">
    <property type="protein sequence ID" value="CAH7671390.1"/>
    <property type="molecule type" value="Genomic_DNA"/>
</dbReference>
<keyword evidence="2" id="KW-1185">Reference proteome</keyword>
<evidence type="ECO:0000313" key="2">
    <source>
        <dbReference type="Proteomes" id="UP001153365"/>
    </source>
</evidence>
<dbReference type="AlphaFoldDB" id="A0AAV0AQC8"/>
<comment type="caution">
    <text evidence="1">The sequence shown here is derived from an EMBL/GenBank/DDBJ whole genome shotgun (WGS) entry which is preliminary data.</text>
</comment>